<sequence>MAENPLRNPNREVQIKRNQNDLKQSITLFDIDTAIIGYLYDVVLPTLDDNGQSVKMPVVYGNSERWESARLNGYLRDQKGKIQLPIFMIRRSGVAKNDSMPILNRHVSYQAVTKWSKENRYSRFNLLTGAQPRYEIYNITVPDYVEVTYECMGWAAYTEQVNEIVESLNWASDEYWGDKTKYKFMSTITDYNIINELDEGNQRINRVECSINVKAYLLPERFDGEETTKKSFGVRRVILTTEVDLTANGRMESQLVNPSQYNANKDVVDYLALNTTYTEAATSNGQTNFTVNGIKLITAPPLLTETVINTLTVNSVGYEVGIYKNATKLIQDTHFTATYVNNVLSLTFIGGTNYNTTDNLVITGKFITL</sequence>
<reference evidence="1" key="1">
    <citation type="submission" date="2020-04" db="EMBL/GenBank/DDBJ databases">
        <authorList>
            <person name="Chiriac C."/>
            <person name="Salcher M."/>
            <person name="Ghai R."/>
            <person name="Kavagutti S V."/>
        </authorList>
    </citation>
    <scope>NUCLEOTIDE SEQUENCE</scope>
</reference>
<proteinExistence type="predicted"/>
<accession>A0A6J5MCR1</accession>
<dbReference type="EMBL" id="LR796420">
    <property type="protein sequence ID" value="CAB4143073.1"/>
    <property type="molecule type" value="Genomic_DNA"/>
</dbReference>
<protein>
    <submittedName>
        <fullName evidence="1">Uncharacterized protein</fullName>
    </submittedName>
</protein>
<organism evidence="1">
    <name type="scientific">uncultured Caudovirales phage</name>
    <dbReference type="NCBI Taxonomy" id="2100421"/>
    <lineage>
        <taxon>Viruses</taxon>
        <taxon>Duplodnaviria</taxon>
        <taxon>Heunggongvirae</taxon>
        <taxon>Uroviricota</taxon>
        <taxon>Caudoviricetes</taxon>
        <taxon>Peduoviridae</taxon>
        <taxon>Maltschvirus</taxon>
        <taxon>Maltschvirus maltsch</taxon>
    </lineage>
</organism>
<gene>
    <name evidence="1" type="ORF">UFOVP449_113</name>
</gene>
<evidence type="ECO:0000313" key="1">
    <source>
        <dbReference type="EMBL" id="CAB4143073.1"/>
    </source>
</evidence>
<name>A0A6J5MCR1_9CAUD</name>